<accession>A0AAE0JEG8</accession>
<keyword evidence="2" id="KW-0472">Membrane</keyword>
<keyword evidence="2" id="KW-0812">Transmembrane</keyword>
<gene>
    <name evidence="4" type="ORF">B0H65DRAFT_510190</name>
</gene>
<feature type="chain" id="PRO_5042063278" evidence="3">
    <location>
        <begin position="25"/>
        <end position="616"/>
    </location>
</feature>
<protein>
    <submittedName>
        <fullName evidence="4">Uncharacterized protein</fullName>
    </submittedName>
</protein>
<feature type="region of interest" description="Disordered" evidence="1">
    <location>
        <begin position="408"/>
        <end position="472"/>
    </location>
</feature>
<evidence type="ECO:0000256" key="3">
    <source>
        <dbReference type="SAM" id="SignalP"/>
    </source>
</evidence>
<keyword evidence="2" id="KW-1133">Transmembrane helix</keyword>
<dbReference type="EMBL" id="JAUEPP010000005">
    <property type="protein sequence ID" value="KAK3343293.1"/>
    <property type="molecule type" value="Genomic_DNA"/>
</dbReference>
<reference evidence="4" key="1">
    <citation type="journal article" date="2023" name="Mol. Phylogenet. Evol.">
        <title>Genome-scale phylogeny and comparative genomics of the fungal order Sordariales.</title>
        <authorList>
            <person name="Hensen N."/>
            <person name="Bonometti L."/>
            <person name="Westerberg I."/>
            <person name="Brannstrom I.O."/>
            <person name="Guillou S."/>
            <person name="Cros-Aarteil S."/>
            <person name="Calhoun S."/>
            <person name="Haridas S."/>
            <person name="Kuo A."/>
            <person name="Mondo S."/>
            <person name="Pangilinan J."/>
            <person name="Riley R."/>
            <person name="LaButti K."/>
            <person name="Andreopoulos B."/>
            <person name="Lipzen A."/>
            <person name="Chen C."/>
            <person name="Yan M."/>
            <person name="Daum C."/>
            <person name="Ng V."/>
            <person name="Clum A."/>
            <person name="Steindorff A."/>
            <person name="Ohm R.A."/>
            <person name="Martin F."/>
            <person name="Silar P."/>
            <person name="Natvig D.O."/>
            <person name="Lalanne C."/>
            <person name="Gautier V."/>
            <person name="Ament-Velasquez S.L."/>
            <person name="Kruys A."/>
            <person name="Hutchinson M.I."/>
            <person name="Powell A.J."/>
            <person name="Barry K."/>
            <person name="Miller A.N."/>
            <person name="Grigoriev I.V."/>
            <person name="Debuchy R."/>
            <person name="Gladieux P."/>
            <person name="Hiltunen Thoren M."/>
            <person name="Johannesson H."/>
        </authorList>
    </citation>
    <scope>NUCLEOTIDE SEQUENCE</scope>
    <source>
        <strain evidence="4">CBS 560.94</strain>
    </source>
</reference>
<dbReference type="Proteomes" id="UP001278500">
    <property type="component" value="Unassembled WGS sequence"/>
</dbReference>
<reference evidence="4" key="2">
    <citation type="submission" date="2023-06" db="EMBL/GenBank/DDBJ databases">
        <authorList>
            <consortium name="Lawrence Berkeley National Laboratory"/>
            <person name="Haridas S."/>
            <person name="Hensen N."/>
            <person name="Bonometti L."/>
            <person name="Westerberg I."/>
            <person name="Brannstrom I.O."/>
            <person name="Guillou S."/>
            <person name="Cros-Aarteil S."/>
            <person name="Calhoun S."/>
            <person name="Kuo A."/>
            <person name="Mondo S."/>
            <person name="Pangilinan J."/>
            <person name="Riley R."/>
            <person name="Labutti K."/>
            <person name="Andreopoulos B."/>
            <person name="Lipzen A."/>
            <person name="Chen C."/>
            <person name="Yanf M."/>
            <person name="Daum C."/>
            <person name="Ng V."/>
            <person name="Clum A."/>
            <person name="Steindorff A."/>
            <person name="Ohm R."/>
            <person name="Martin F."/>
            <person name="Silar P."/>
            <person name="Natvig D."/>
            <person name="Lalanne C."/>
            <person name="Gautier V."/>
            <person name="Ament-Velasquez S.L."/>
            <person name="Kruys A."/>
            <person name="Hutchinson M.I."/>
            <person name="Powell A.J."/>
            <person name="Barry K."/>
            <person name="Miller A.N."/>
            <person name="Grigoriev I.V."/>
            <person name="Debuchy R."/>
            <person name="Gladieux P."/>
            <person name="Thoren M.H."/>
            <person name="Johannesson H."/>
        </authorList>
    </citation>
    <scope>NUCLEOTIDE SEQUENCE</scope>
    <source>
        <strain evidence="4">CBS 560.94</strain>
    </source>
</reference>
<dbReference type="GeneID" id="87865527"/>
<keyword evidence="5" id="KW-1185">Reference proteome</keyword>
<feature type="signal peptide" evidence="3">
    <location>
        <begin position="1"/>
        <end position="24"/>
    </location>
</feature>
<organism evidence="4 5">
    <name type="scientific">Neurospora tetraspora</name>
    <dbReference type="NCBI Taxonomy" id="94610"/>
    <lineage>
        <taxon>Eukaryota</taxon>
        <taxon>Fungi</taxon>
        <taxon>Dikarya</taxon>
        <taxon>Ascomycota</taxon>
        <taxon>Pezizomycotina</taxon>
        <taxon>Sordariomycetes</taxon>
        <taxon>Sordariomycetidae</taxon>
        <taxon>Sordariales</taxon>
        <taxon>Sordariaceae</taxon>
        <taxon>Neurospora</taxon>
    </lineage>
</organism>
<proteinExistence type="predicted"/>
<evidence type="ECO:0000313" key="5">
    <source>
        <dbReference type="Proteomes" id="UP001278500"/>
    </source>
</evidence>
<feature type="compositionally biased region" description="Pro residues" evidence="1">
    <location>
        <begin position="423"/>
        <end position="459"/>
    </location>
</feature>
<comment type="caution">
    <text evidence="4">The sequence shown here is derived from an EMBL/GenBank/DDBJ whole genome shotgun (WGS) entry which is preliminary data.</text>
</comment>
<sequence length="616" mass="64962">MHLPFRFLFGLLPGLLLLSSFCLSQDVPFDVDGGLEGCTITDTTYNSGGTISVAGWTIKVPKNTQVGFPAAWVPWREFCGDLAFMKGFEVTVVGNSIPVHGPTAGQIFISQFSTSLGRGLISSISYDGTITLATGGPRLRINDPNGVYSTGYTSHPFWTADDENPSVSSFSGFPMCVPRNSSDPLCPMSNRPTLVAGSKQGTFTAPDPMVMAPLVPGDFVEYAGVWVGGEMLVYELVTTNTQILTPATFPPFIRMEDVLIGVFSADPNAEVAQTRFIGYTSAASGTSTLTIHAVTGFDVCTGNITTRPVSGGSLIAGQVRNKFRTGITSVAGDVYAREYVVMSTANPVRTRNGILAGQYVQPVTEWIQPELTTPGLPPIPNDFSAMEHLVKGLGKDEGGHVWGPLDPFPQSGVTVGQPVVNECPPPPAEPSPTTPVTPPADDPTNPQPEPTTVVPPPPTTTTSTPTPTPTKDTVKVVSATWISSGSGTLTVTCTSSNTNNTLVGMLLDTPVQIGLVMTASTTNPGTWTFSSVKIKQVTTVTCRSKLGGSATGAVAGKKKKRDLILGIAERVYRRAKHDCAVGLLVVGNRHCILTLNVAVTSTLALAVALAVTFKLR</sequence>
<dbReference type="AlphaFoldDB" id="A0AAE0JEG8"/>
<keyword evidence="3" id="KW-0732">Signal</keyword>
<dbReference type="RefSeq" id="XP_062681086.1">
    <property type="nucleotide sequence ID" value="XM_062828373.1"/>
</dbReference>
<evidence type="ECO:0000256" key="1">
    <source>
        <dbReference type="SAM" id="MobiDB-lite"/>
    </source>
</evidence>
<evidence type="ECO:0000256" key="2">
    <source>
        <dbReference type="SAM" id="Phobius"/>
    </source>
</evidence>
<name>A0AAE0JEG8_9PEZI</name>
<feature type="transmembrane region" description="Helical" evidence="2">
    <location>
        <begin position="593"/>
        <end position="613"/>
    </location>
</feature>
<evidence type="ECO:0000313" key="4">
    <source>
        <dbReference type="EMBL" id="KAK3343293.1"/>
    </source>
</evidence>